<evidence type="ECO:0000313" key="2">
    <source>
        <dbReference type="EMBL" id="GBQ89911.1"/>
    </source>
</evidence>
<dbReference type="InterPro" id="IPR028992">
    <property type="entry name" value="Hedgehog/Intein_dom"/>
</dbReference>
<dbReference type="Proteomes" id="UP001062776">
    <property type="component" value="Unassembled WGS sequence"/>
</dbReference>
<gene>
    <name evidence="2" type="ORF">AA0535_1918</name>
</gene>
<sequence length="456" mass="49444">MSSGGTLIFNDNTTNRGIIELDGNGATIVVNGTQMPAGPITGWSANDKIILKGIPRSSIVRAYVGTAGVTFYTKDGNSYTVPIIAASSKGYSITQDENGNAVFLTCFAEGTLIRTPMGEVAVERLCEGQLVDTPKGPMPVKWIGHRTLEVLKQPEPEDCWLVRIRKDALGDNIPARDLLVTQEHCMVFDGQLVPARMLVNDQSIYLDRSLTQYRYFHVELDQHEAIWAEGALTESYLDTGNREQFANAPLTILSPQFCASGSSTLPLETSRDFVEPIYEALLARIGRSMEKPVLSHDPKLHLCTEDGRVIQPARVGPAGYVFMIPDSVASVRLMSKTGCPSAVIGPYVDDRRELGVAVEEISLFSTSGMQALDTIFDTPVIEGWHAPEGARHRWTNGAAHLALGADRTQRVLNIRLAAVGPYAETATASSGPVPSAITCANENARGTTALQRRMSV</sequence>
<feature type="domain" description="Hedgehog/Intein (Hint)" evidence="1">
    <location>
        <begin position="105"/>
        <end position="239"/>
    </location>
</feature>
<protein>
    <submittedName>
        <fullName evidence="2">Outer membrane protein</fullName>
    </submittedName>
</protein>
<dbReference type="SUPFAM" id="SSF51294">
    <property type="entry name" value="Hedgehog/intein (Hint) domain"/>
    <property type="match status" value="1"/>
</dbReference>
<evidence type="ECO:0000313" key="3">
    <source>
        <dbReference type="Proteomes" id="UP001062776"/>
    </source>
</evidence>
<organism evidence="2 3">
    <name type="scientific">Asaia krungthepensis NRIC 0535</name>
    <dbReference type="NCBI Taxonomy" id="1307925"/>
    <lineage>
        <taxon>Bacteria</taxon>
        <taxon>Pseudomonadati</taxon>
        <taxon>Pseudomonadota</taxon>
        <taxon>Alphaproteobacteria</taxon>
        <taxon>Acetobacterales</taxon>
        <taxon>Acetobacteraceae</taxon>
        <taxon>Asaia</taxon>
    </lineage>
</organism>
<accession>A0ABQ0Q3Q2</accession>
<keyword evidence="3" id="KW-1185">Reference proteome</keyword>
<comment type="caution">
    <text evidence="2">The sequence shown here is derived from an EMBL/GenBank/DDBJ whole genome shotgun (WGS) entry which is preliminary data.</text>
</comment>
<reference evidence="2" key="1">
    <citation type="submission" date="2013-04" db="EMBL/GenBank/DDBJ databases">
        <title>The genome sequencing project of 58 acetic acid bacteria.</title>
        <authorList>
            <person name="Okamoto-Kainuma A."/>
            <person name="Ishikawa M."/>
            <person name="Umino S."/>
            <person name="Koizumi Y."/>
            <person name="Shiwa Y."/>
            <person name="Yoshikawa H."/>
            <person name="Matsutani M."/>
            <person name="Matsushita K."/>
        </authorList>
    </citation>
    <scope>NUCLEOTIDE SEQUENCE</scope>
    <source>
        <strain evidence="2">NRIC 0535</strain>
    </source>
</reference>
<evidence type="ECO:0000259" key="1">
    <source>
        <dbReference type="Pfam" id="PF13403"/>
    </source>
</evidence>
<dbReference type="InterPro" id="IPR036844">
    <property type="entry name" value="Hint_dom_sf"/>
</dbReference>
<dbReference type="EMBL" id="BAPV01000014">
    <property type="protein sequence ID" value="GBQ89911.1"/>
    <property type="molecule type" value="Genomic_DNA"/>
</dbReference>
<name>A0ABQ0Q3Q2_9PROT</name>
<dbReference type="Pfam" id="PF13403">
    <property type="entry name" value="Hint_2"/>
    <property type="match status" value="1"/>
</dbReference>
<proteinExistence type="predicted"/>